<dbReference type="OrthoDB" id="9803907at2"/>
<dbReference type="GO" id="GO:0016874">
    <property type="term" value="F:ligase activity"/>
    <property type="evidence" value="ECO:0007669"/>
    <property type="project" value="UniProtKB-KW"/>
</dbReference>
<dbReference type="Pfam" id="PF13535">
    <property type="entry name" value="ATP-grasp_4"/>
    <property type="match status" value="1"/>
</dbReference>
<evidence type="ECO:0000256" key="4">
    <source>
        <dbReference type="PROSITE-ProRule" id="PRU00409"/>
    </source>
</evidence>
<dbReference type="PROSITE" id="PS50975">
    <property type="entry name" value="ATP_GRASP"/>
    <property type="match status" value="1"/>
</dbReference>
<organism evidence="6 7">
    <name type="scientific">Lysinibacillus halotolerans</name>
    <dbReference type="NCBI Taxonomy" id="1368476"/>
    <lineage>
        <taxon>Bacteria</taxon>
        <taxon>Bacillati</taxon>
        <taxon>Bacillota</taxon>
        <taxon>Bacilli</taxon>
        <taxon>Bacillales</taxon>
        <taxon>Bacillaceae</taxon>
        <taxon>Lysinibacillus</taxon>
    </lineage>
</organism>
<dbReference type="InterPro" id="IPR011761">
    <property type="entry name" value="ATP-grasp"/>
</dbReference>
<dbReference type="SUPFAM" id="SSF56059">
    <property type="entry name" value="Glutathione synthetase ATP-binding domain-like"/>
    <property type="match status" value="1"/>
</dbReference>
<evidence type="ECO:0000256" key="3">
    <source>
        <dbReference type="ARBA" id="ARBA00022840"/>
    </source>
</evidence>
<dbReference type="PANTHER" id="PTHR43585:SF2">
    <property type="entry name" value="ATP-GRASP ENZYME FSQD"/>
    <property type="match status" value="1"/>
</dbReference>
<accession>A0A3M8H4V6</accession>
<reference evidence="6 7" key="1">
    <citation type="journal article" date="2014" name="Int. J. Syst. Evol. Microbiol.">
        <title>Lysinibacillus halotolerans sp. nov., isolated from saline-alkaline soil.</title>
        <authorList>
            <person name="Kong D."/>
            <person name="Wang Y."/>
            <person name="Zhao B."/>
            <person name="Li Y."/>
            <person name="Song J."/>
            <person name="Zhai Y."/>
            <person name="Zhang C."/>
            <person name="Wang H."/>
            <person name="Chen X."/>
            <person name="Zhao B."/>
            <person name="Ruan Z."/>
        </authorList>
    </citation>
    <scope>NUCLEOTIDE SEQUENCE [LARGE SCALE GENOMIC DNA]</scope>
    <source>
        <strain evidence="6 7">MCCC 1A12703</strain>
    </source>
</reference>
<evidence type="ECO:0000259" key="5">
    <source>
        <dbReference type="PROSITE" id="PS50975"/>
    </source>
</evidence>
<evidence type="ECO:0000313" key="7">
    <source>
        <dbReference type="Proteomes" id="UP000279909"/>
    </source>
</evidence>
<sequence>MKKRVILINAHPSILQKAKNLNLEVLHLYTKDNSYKLNDNFINIEVDYEKMEEDLSKLVIKLNKEKEINFVLSFSETGLIIMAYLNELLGLNFINIKTIETLNNKIYLREMLNKNNISPLNFMEGNDLNDVITFYENHGPPFIVKPKSGYASKSIILIENKNDIHKKDFTHAFPAIIEDFIQGDEFSVESFSINGQHFIIGITSKETDSSFVEKSHTVPAILNVNEEKAISLMINNMLDLVELKNGCAHTEIKIHNGIPKIIESHARPGGDGIPELIQQVYGFDFFLETMKLAMGEFDDISFMEEGAASVCFFSFANEGIISNINKDILEHKNIIKYRLRDVNIGDNIFPVKESSDRLGYIMVKELTPQKAFNLSHKLAEEHLEIVFKK</sequence>
<keyword evidence="7" id="KW-1185">Reference proteome</keyword>
<comment type="caution">
    <text evidence="6">The sequence shown here is derived from an EMBL/GenBank/DDBJ whole genome shotgun (WGS) entry which is preliminary data.</text>
</comment>
<dbReference type="PANTHER" id="PTHR43585">
    <property type="entry name" value="FUMIPYRROLE BIOSYNTHESIS PROTEIN C"/>
    <property type="match status" value="1"/>
</dbReference>
<dbReference type="RefSeq" id="WP_122973395.1">
    <property type="nucleotide sequence ID" value="NZ_RHLQ01000057.1"/>
</dbReference>
<protein>
    <submittedName>
        <fullName evidence="6">ATP-grasp domain-containing protein</fullName>
    </submittedName>
</protein>
<dbReference type="Proteomes" id="UP000279909">
    <property type="component" value="Unassembled WGS sequence"/>
</dbReference>
<keyword evidence="3 4" id="KW-0067">ATP-binding</keyword>
<dbReference type="GO" id="GO:0005524">
    <property type="term" value="F:ATP binding"/>
    <property type="evidence" value="ECO:0007669"/>
    <property type="project" value="UniProtKB-UniRule"/>
</dbReference>
<name>A0A3M8H4V6_9BACI</name>
<keyword evidence="2 4" id="KW-0547">Nucleotide-binding</keyword>
<keyword evidence="1" id="KW-0436">Ligase</keyword>
<dbReference type="Gene3D" id="3.30.470.20">
    <property type="entry name" value="ATP-grasp fold, B domain"/>
    <property type="match status" value="1"/>
</dbReference>
<evidence type="ECO:0000256" key="2">
    <source>
        <dbReference type="ARBA" id="ARBA00022741"/>
    </source>
</evidence>
<feature type="domain" description="ATP-grasp" evidence="5">
    <location>
        <begin position="109"/>
        <end position="294"/>
    </location>
</feature>
<dbReference type="InterPro" id="IPR052032">
    <property type="entry name" value="ATP-dep_AA_Ligase"/>
</dbReference>
<dbReference type="EMBL" id="RHLQ01000057">
    <property type="protein sequence ID" value="RNC97244.1"/>
    <property type="molecule type" value="Genomic_DNA"/>
</dbReference>
<dbReference type="AlphaFoldDB" id="A0A3M8H4V6"/>
<gene>
    <name evidence="6" type="ORF">EC501_16240</name>
</gene>
<evidence type="ECO:0000256" key="1">
    <source>
        <dbReference type="ARBA" id="ARBA00022598"/>
    </source>
</evidence>
<evidence type="ECO:0000313" key="6">
    <source>
        <dbReference type="EMBL" id="RNC97244.1"/>
    </source>
</evidence>
<dbReference type="GO" id="GO:0046872">
    <property type="term" value="F:metal ion binding"/>
    <property type="evidence" value="ECO:0007669"/>
    <property type="project" value="InterPro"/>
</dbReference>
<dbReference type="Gene3D" id="3.40.50.20">
    <property type="match status" value="1"/>
</dbReference>
<proteinExistence type="predicted"/>